<dbReference type="InterPro" id="IPR010683">
    <property type="entry name" value="DUF1262"/>
</dbReference>
<proteinExistence type="predicted"/>
<feature type="compositionally biased region" description="Polar residues" evidence="1">
    <location>
        <begin position="7"/>
        <end position="20"/>
    </location>
</feature>
<feature type="region of interest" description="Disordered" evidence="1">
    <location>
        <begin position="1"/>
        <end position="20"/>
    </location>
</feature>
<sequence length="357" mass="40726">MPFPENKNLTVRYSSGSGENQTDYTDCVSFIPVLNQPLSSNRYYIIEAHGRHTGDAYASSSEDDKGTCCCFTFVKDLKHRELDPDDVNQQIEITTLESCMGPIGYVARSVAQDGYPPRFLARKGWSVYASNPRHYQLGEAQGVDDSLRAHLQQFDFPLSGKSSETLVVGKWYSPFMFVKEEEKLKHQMKRSMFYEITLEQQWKQIYQCENNLDNHNFVAVDVSVQREAALLFGREALHNQTNVTEGVIWFSTVNGAAAGGVSSKVRLSSAVVERMRWEQERVGWVGGKEKQVRVDRVEEFQGGKNGWKKYSCYVLVERSVFKRMDGSLLLTYEFRRMPIKFEANGNEHEILGPTSCI</sequence>
<dbReference type="EMBL" id="JAMYWD010000009">
    <property type="protein sequence ID" value="KAJ4962043.1"/>
    <property type="molecule type" value="Genomic_DNA"/>
</dbReference>
<reference evidence="2" key="1">
    <citation type="journal article" date="2023" name="Plant J.">
        <title>The genome of the king protea, Protea cynaroides.</title>
        <authorList>
            <person name="Chang J."/>
            <person name="Duong T.A."/>
            <person name="Schoeman C."/>
            <person name="Ma X."/>
            <person name="Roodt D."/>
            <person name="Barker N."/>
            <person name="Li Z."/>
            <person name="Van de Peer Y."/>
            <person name="Mizrachi E."/>
        </authorList>
    </citation>
    <scope>NUCLEOTIDE SEQUENCE</scope>
    <source>
        <tissue evidence="2">Young leaves</tissue>
    </source>
</reference>
<name>A0A9Q0K5D0_9MAGN</name>
<evidence type="ECO:0008006" key="4">
    <source>
        <dbReference type="Google" id="ProtNLM"/>
    </source>
</evidence>
<dbReference type="PANTHER" id="PTHR31050:SF3">
    <property type="entry name" value="OS08G0412800 PROTEIN"/>
    <property type="match status" value="1"/>
</dbReference>
<evidence type="ECO:0000313" key="3">
    <source>
        <dbReference type="Proteomes" id="UP001141806"/>
    </source>
</evidence>
<accession>A0A9Q0K5D0</accession>
<dbReference type="OrthoDB" id="1898393at2759"/>
<gene>
    <name evidence="2" type="ORF">NE237_021953</name>
</gene>
<dbReference type="AlphaFoldDB" id="A0A9Q0K5D0"/>
<dbReference type="PANTHER" id="PTHR31050">
    <property type="entry name" value="OS08G0413200 PROTEIN"/>
    <property type="match status" value="1"/>
</dbReference>
<dbReference type="Pfam" id="PF06880">
    <property type="entry name" value="DUF1262"/>
    <property type="match status" value="1"/>
</dbReference>
<comment type="caution">
    <text evidence="2">The sequence shown here is derived from an EMBL/GenBank/DDBJ whole genome shotgun (WGS) entry which is preliminary data.</text>
</comment>
<dbReference type="Proteomes" id="UP001141806">
    <property type="component" value="Unassembled WGS sequence"/>
</dbReference>
<evidence type="ECO:0000256" key="1">
    <source>
        <dbReference type="SAM" id="MobiDB-lite"/>
    </source>
</evidence>
<keyword evidence="3" id="KW-1185">Reference proteome</keyword>
<organism evidence="2 3">
    <name type="scientific">Protea cynaroides</name>
    <dbReference type="NCBI Taxonomy" id="273540"/>
    <lineage>
        <taxon>Eukaryota</taxon>
        <taxon>Viridiplantae</taxon>
        <taxon>Streptophyta</taxon>
        <taxon>Embryophyta</taxon>
        <taxon>Tracheophyta</taxon>
        <taxon>Spermatophyta</taxon>
        <taxon>Magnoliopsida</taxon>
        <taxon>Proteales</taxon>
        <taxon>Proteaceae</taxon>
        <taxon>Protea</taxon>
    </lineage>
</organism>
<evidence type="ECO:0000313" key="2">
    <source>
        <dbReference type="EMBL" id="KAJ4962043.1"/>
    </source>
</evidence>
<protein>
    <recommendedName>
        <fullName evidence="4">Insecticidal crystal toxin domain-containing protein</fullName>
    </recommendedName>
</protein>